<gene>
    <name evidence="2" type="ORF">SteCoe_14981</name>
</gene>
<dbReference type="Proteomes" id="UP000187209">
    <property type="component" value="Unassembled WGS sequence"/>
</dbReference>
<dbReference type="InterPro" id="IPR006671">
    <property type="entry name" value="Cyclin_N"/>
</dbReference>
<evidence type="ECO:0000259" key="1">
    <source>
        <dbReference type="Pfam" id="PF00134"/>
    </source>
</evidence>
<accession>A0A1R2C4Y6</accession>
<name>A0A1R2C4Y6_9CILI</name>
<dbReference type="SUPFAM" id="SSF47954">
    <property type="entry name" value="Cyclin-like"/>
    <property type="match status" value="1"/>
</dbReference>
<dbReference type="Gene3D" id="1.10.472.10">
    <property type="entry name" value="Cyclin-like"/>
    <property type="match status" value="2"/>
</dbReference>
<evidence type="ECO:0000313" key="2">
    <source>
        <dbReference type="EMBL" id="OMJ83995.1"/>
    </source>
</evidence>
<dbReference type="Pfam" id="PF00134">
    <property type="entry name" value="Cyclin_N"/>
    <property type="match status" value="1"/>
</dbReference>
<protein>
    <recommendedName>
        <fullName evidence="1">Cyclin N-terminal domain-containing protein</fullName>
    </recommendedName>
</protein>
<dbReference type="AlphaFoldDB" id="A0A1R2C4Y6"/>
<comment type="caution">
    <text evidence="2">The sequence shown here is derived from an EMBL/GenBank/DDBJ whole genome shotgun (WGS) entry which is preliminary data.</text>
</comment>
<reference evidence="2 3" key="1">
    <citation type="submission" date="2016-11" db="EMBL/GenBank/DDBJ databases">
        <title>The macronuclear genome of Stentor coeruleus: a giant cell with tiny introns.</title>
        <authorList>
            <person name="Slabodnick M."/>
            <person name="Ruby J.G."/>
            <person name="Reiff S.B."/>
            <person name="Swart E.C."/>
            <person name="Gosai S."/>
            <person name="Prabakaran S."/>
            <person name="Witkowska E."/>
            <person name="Larue G.E."/>
            <person name="Fisher S."/>
            <person name="Freeman R.M."/>
            <person name="Gunawardena J."/>
            <person name="Chu W."/>
            <person name="Stover N.A."/>
            <person name="Gregory B.D."/>
            <person name="Nowacki M."/>
            <person name="Derisi J."/>
            <person name="Roy S.W."/>
            <person name="Marshall W.F."/>
            <person name="Sood P."/>
        </authorList>
    </citation>
    <scope>NUCLEOTIDE SEQUENCE [LARGE SCALE GENOMIC DNA]</scope>
    <source>
        <strain evidence="2">WM001</strain>
    </source>
</reference>
<dbReference type="InterPro" id="IPR039361">
    <property type="entry name" value="Cyclin"/>
</dbReference>
<feature type="domain" description="Cyclin N-terminal" evidence="1">
    <location>
        <begin position="64"/>
        <end position="173"/>
    </location>
</feature>
<dbReference type="OrthoDB" id="306099at2759"/>
<keyword evidence="3" id="KW-1185">Reference proteome</keyword>
<sequence>MLHRKAKSFVFPNLDDDFDKENKAVDTPKKNFIPSTIAPENNLPLYEAQRISMKRSQNASFTPNPLTRHKITPIQRGKLLEWLIEVSCVYTSKLSYFTSAKMLDQIYLSYPSKLNPNETHILGAVCLYISSKFYDIKPLKLSALHSKVLSYKFTIEDILKTERNVLEILEFQVQPLTCYSFLWFFNEELRMEPILTHICELICYFISICYEILQFTEEEIALGCIFYCSRAMKCEDIVRKVMALSEIDRIYEVVRTINGFIMRINSSIIDLARISTYIKARLTRGTKSGLLLKFFDPKLQKAQEDLQNSSKKYIKFKTPSK</sequence>
<dbReference type="EMBL" id="MPUH01000284">
    <property type="protein sequence ID" value="OMJ83995.1"/>
    <property type="molecule type" value="Genomic_DNA"/>
</dbReference>
<proteinExistence type="predicted"/>
<dbReference type="InterPro" id="IPR036915">
    <property type="entry name" value="Cyclin-like_sf"/>
</dbReference>
<dbReference type="PANTHER" id="PTHR10177">
    <property type="entry name" value="CYCLINS"/>
    <property type="match status" value="1"/>
</dbReference>
<organism evidence="2 3">
    <name type="scientific">Stentor coeruleus</name>
    <dbReference type="NCBI Taxonomy" id="5963"/>
    <lineage>
        <taxon>Eukaryota</taxon>
        <taxon>Sar</taxon>
        <taxon>Alveolata</taxon>
        <taxon>Ciliophora</taxon>
        <taxon>Postciliodesmatophora</taxon>
        <taxon>Heterotrichea</taxon>
        <taxon>Heterotrichida</taxon>
        <taxon>Stentoridae</taxon>
        <taxon>Stentor</taxon>
    </lineage>
</organism>
<evidence type="ECO:0000313" key="3">
    <source>
        <dbReference type="Proteomes" id="UP000187209"/>
    </source>
</evidence>